<organism evidence="2">
    <name type="scientific">Panicum hallii</name>
    <dbReference type="NCBI Taxonomy" id="206008"/>
    <lineage>
        <taxon>Eukaryota</taxon>
        <taxon>Viridiplantae</taxon>
        <taxon>Streptophyta</taxon>
        <taxon>Embryophyta</taxon>
        <taxon>Tracheophyta</taxon>
        <taxon>Spermatophyta</taxon>
        <taxon>Magnoliopsida</taxon>
        <taxon>Liliopsida</taxon>
        <taxon>Poales</taxon>
        <taxon>Poaceae</taxon>
        <taxon>PACMAD clade</taxon>
        <taxon>Panicoideae</taxon>
        <taxon>Panicodae</taxon>
        <taxon>Paniceae</taxon>
        <taxon>Panicinae</taxon>
        <taxon>Panicum</taxon>
        <taxon>Panicum sect. Panicum</taxon>
    </lineage>
</organism>
<dbReference type="AlphaFoldDB" id="A0A2T8JDB1"/>
<dbReference type="EMBL" id="CM008049">
    <property type="protein sequence ID" value="PVH47907.1"/>
    <property type="molecule type" value="Genomic_DNA"/>
</dbReference>
<reference evidence="2" key="1">
    <citation type="submission" date="2018-04" db="EMBL/GenBank/DDBJ databases">
        <title>WGS assembly of Panicum hallii.</title>
        <authorList>
            <person name="Lovell J."/>
            <person name="Jenkins J."/>
            <person name="Lowry D."/>
            <person name="Mamidi S."/>
            <person name="Sreedasyam A."/>
            <person name="Weng X."/>
            <person name="Barry K."/>
            <person name="Bonette J."/>
            <person name="Campitelli B."/>
            <person name="Daum C."/>
            <person name="Gordon S."/>
            <person name="Gould B."/>
            <person name="Lipzen A."/>
            <person name="Macqueen A."/>
            <person name="Palacio-Mejia J."/>
            <person name="Plott C."/>
            <person name="Shakirov E."/>
            <person name="Shu S."/>
            <person name="Yoshinaga Y."/>
            <person name="Zane M."/>
            <person name="Rokhsar D."/>
            <person name="Grimwood J."/>
            <person name="Schmutz J."/>
            <person name="Juenger T."/>
        </authorList>
    </citation>
    <scope>NUCLEOTIDE SEQUENCE [LARGE SCALE GENOMIC DNA]</scope>
    <source>
        <strain evidence="2">FIL2</strain>
    </source>
</reference>
<protein>
    <submittedName>
        <fullName evidence="2">Uncharacterized protein</fullName>
    </submittedName>
</protein>
<evidence type="ECO:0000256" key="1">
    <source>
        <dbReference type="SAM" id="MobiDB-lite"/>
    </source>
</evidence>
<name>A0A2T8JDB1_9POAL</name>
<evidence type="ECO:0000313" key="2">
    <source>
        <dbReference type="EMBL" id="PVH47907.1"/>
    </source>
</evidence>
<dbReference type="Proteomes" id="UP000243499">
    <property type="component" value="Chromosome 4"/>
</dbReference>
<proteinExistence type="predicted"/>
<feature type="region of interest" description="Disordered" evidence="1">
    <location>
        <begin position="57"/>
        <end position="80"/>
    </location>
</feature>
<dbReference type="Gramene" id="PVH47907">
    <property type="protein sequence ID" value="PVH47907"/>
    <property type="gene ID" value="PAHAL_4G184400"/>
</dbReference>
<accession>A0A2T8JDB1</accession>
<sequence>MACPLLSLTGGRVAASLSLPFLPHRAAPGSLLSLPWSTSTSNSSPLHPLLVLRPRPSAGVASGRAGARAARSGVVTRSQP</sequence>
<gene>
    <name evidence="2" type="ORF">PAHAL_4G184400</name>
</gene>